<evidence type="ECO:0000313" key="6">
    <source>
        <dbReference type="Proteomes" id="UP000290602"/>
    </source>
</evidence>
<dbReference type="Proteomes" id="UP000290602">
    <property type="component" value="Unassembled WGS sequence"/>
</dbReference>
<dbReference type="Pfam" id="PF01047">
    <property type="entry name" value="MarR"/>
    <property type="match status" value="1"/>
</dbReference>
<dbReference type="GO" id="GO:0003677">
    <property type="term" value="F:DNA binding"/>
    <property type="evidence" value="ECO:0007669"/>
    <property type="project" value="UniProtKB-KW"/>
</dbReference>
<dbReference type="OrthoDB" id="384891at2"/>
<feature type="domain" description="HTH marR-type" evidence="4">
    <location>
        <begin position="18"/>
        <end position="152"/>
    </location>
</feature>
<dbReference type="InterPro" id="IPR036390">
    <property type="entry name" value="WH_DNA-bd_sf"/>
</dbReference>
<dbReference type="PANTHER" id="PTHR42756:SF1">
    <property type="entry name" value="TRANSCRIPTIONAL REPRESSOR OF EMRAB OPERON"/>
    <property type="match status" value="1"/>
</dbReference>
<evidence type="ECO:0000256" key="2">
    <source>
        <dbReference type="ARBA" id="ARBA00023125"/>
    </source>
</evidence>
<reference evidence="5 6" key="1">
    <citation type="submission" date="2018-08" db="EMBL/GenBank/DDBJ databases">
        <title>Lactobacillus suantsai sp. nov., isolated from traditional fermented suan-tsai in Taiwan.</title>
        <authorList>
            <person name="Huang C.-H."/>
        </authorList>
    </citation>
    <scope>NUCLEOTIDE SEQUENCE [LARGE SCALE GENOMIC DNA]</scope>
    <source>
        <strain evidence="5 6">BCRC 12945</strain>
    </source>
</reference>
<evidence type="ECO:0000256" key="1">
    <source>
        <dbReference type="ARBA" id="ARBA00023015"/>
    </source>
</evidence>
<dbReference type="InterPro" id="IPR000835">
    <property type="entry name" value="HTH_MarR-typ"/>
</dbReference>
<dbReference type="PANTHER" id="PTHR42756">
    <property type="entry name" value="TRANSCRIPTIONAL REGULATOR, MARR"/>
    <property type="match status" value="1"/>
</dbReference>
<dbReference type="EMBL" id="QXIL01000011">
    <property type="protein sequence ID" value="RXI78477.1"/>
    <property type="molecule type" value="Genomic_DNA"/>
</dbReference>
<organism evidence="5 6">
    <name type="scientific">Levilactobacillus suantsaii</name>
    <dbReference type="NCBI Taxonomy" id="2292255"/>
    <lineage>
        <taxon>Bacteria</taxon>
        <taxon>Bacillati</taxon>
        <taxon>Bacillota</taxon>
        <taxon>Bacilli</taxon>
        <taxon>Lactobacillales</taxon>
        <taxon>Lactobacillaceae</taxon>
        <taxon>Levilactobacillus</taxon>
    </lineage>
</organism>
<name>A0A4Q0VK92_9LACO</name>
<dbReference type="Gene3D" id="1.10.10.10">
    <property type="entry name" value="Winged helix-like DNA-binding domain superfamily/Winged helix DNA-binding domain"/>
    <property type="match status" value="1"/>
</dbReference>
<dbReference type="AlphaFoldDB" id="A0A4Q0VK92"/>
<comment type="caution">
    <text evidence="5">The sequence shown here is derived from an EMBL/GenBank/DDBJ whole genome shotgun (WGS) entry which is preliminary data.</text>
</comment>
<accession>A0A4Q0VK92</accession>
<keyword evidence="3" id="KW-0804">Transcription</keyword>
<keyword evidence="1" id="KW-0805">Transcription regulation</keyword>
<evidence type="ECO:0000313" key="5">
    <source>
        <dbReference type="EMBL" id="RXI78477.1"/>
    </source>
</evidence>
<sequence length="160" mass="18463">MLPRYLVIIKECVPNLKNHDYGFLAQVLARGINQYFSQIGAKLNLSGMEIVILNFFFDNYQTTVYQTDIEREFNIRSSTATANIRIMVQKELLQQTVDPNDKRRKQLSLTHKSMQLETQLNASKERLEQALLTGMPTSQQQTFLASLELAIKNLHSFNTH</sequence>
<dbReference type="InterPro" id="IPR036388">
    <property type="entry name" value="WH-like_DNA-bd_sf"/>
</dbReference>
<proteinExistence type="predicted"/>
<dbReference type="SMART" id="SM00347">
    <property type="entry name" value="HTH_MARR"/>
    <property type="match status" value="1"/>
</dbReference>
<dbReference type="SUPFAM" id="SSF46785">
    <property type="entry name" value="Winged helix' DNA-binding domain"/>
    <property type="match status" value="1"/>
</dbReference>
<evidence type="ECO:0000256" key="3">
    <source>
        <dbReference type="ARBA" id="ARBA00023163"/>
    </source>
</evidence>
<keyword evidence="6" id="KW-1185">Reference proteome</keyword>
<dbReference type="PROSITE" id="PS50995">
    <property type="entry name" value="HTH_MARR_2"/>
    <property type="match status" value="1"/>
</dbReference>
<keyword evidence="2" id="KW-0238">DNA-binding</keyword>
<dbReference type="GO" id="GO:0003700">
    <property type="term" value="F:DNA-binding transcription factor activity"/>
    <property type="evidence" value="ECO:0007669"/>
    <property type="project" value="InterPro"/>
</dbReference>
<protein>
    <submittedName>
        <fullName evidence="5">MarR family transcriptional regulator</fullName>
    </submittedName>
</protein>
<gene>
    <name evidence="5" type="ORF">DXH47_06845</name>
</gene>
<evidence type="ECO:0000259" key="4">
    <source>
        <dbReference type="PROSITE" id="PS50995"/>
    </source>
</evidence>